<protein>
    <submittedName>
        <fullName evidence="3">Uncharacterized protein</fullName>
    </submittedName>
</protein>
<sequence length="603" mass="68021">MIPLYFGTSLFLLVLLNVCLGEPYSDRYNTMKSNIGNLLNLGSTRSVFAEGMSQISLILPTTEAQTTFNNWITSVENGIIQNATITPAATKIAKLATEFDIFSVQNYDIYLLISYRNISSWGPVALFQYITDESNIDYFWELSSTSGTSGCKIYDILLDLTKDNPAVQKRIYTKNVPCSISFAMVTRMTNLIYDVPLNQRIYLKTLKLPNGISLNQFLRIAFAYFPTYKRTCDRILKTVANGAFANVSATLQNHMKTMYSTIQPQFTPDKTLEDCVSIVSNYISTQLDGSIGEPYSDRYNIIKSNIGNLLNLGSTRSVFAEGMSQVSLILPTTEAQTTLNNWITSVENGIIQNASVTPAATKIAKIATELDIFFVQNPEIQSLISYRNISLWGSIAVFQYITDESNIDYFWDLASTPGTSGCKIYDILLDLTKDNPTVQKRIYTKNVPCYISFAMVTRMTNLIYDVPLNQRIYLKTLKLPNGISLNQFLRIAFAYFPTYKRTCDRILKTVANGKYANASLTLKSHMKQMYDAILPQFTPDKTLEDCVSIVSNYISNQLDGTIGWTRAYLNSFWEPPFGSFFEVIIFNDCQISLLKSKAPNFYL</sequence>
<feature type="chain" id="PRO_5038012516" evidence="1">
    <location>
        <begin position="22"/>
        <end position="603"/>
    </location>
</feature>
<dbReference type="Proteomes" id="UP000887578">
    <property type="component" value="Unplaced"/>
</dbReference>
<name>A0A914PPT6_9BILA</name>
<evidence type="ECO:0000313" key="2">
    <source>
        <dbReference type="Proteomes" id="UP000887578"/>
    </source>
</evidence>
<dbReference type="AlphaFoldDB" id="A0A914PPT6"/>
<dbReference type="WBParaSite" id="PDA_v2.g20573.t1">
    <property type="protein sequence ID" value="PDA_v2.g20573.t1"/>
    <property type="gene ID" value="PDA_v2.g20573"/>
</dbReference>
<keyword evidence="2" id="KW-1185">Reference proteome</keyword>
<accession>A0A914PPT6</accession>
<evidence type="ECO:0000313" key="3">
    <source>
        <dbReference type="WBParaSite" id="PDA_v2.g20573.t1"/>
    </source>
</evidence>
<feature type="signal peptide" evidence="1">
    <location>
        <begin position="1"/>
        <end position="21"/>
    </location>
</feature>
<evidence type="ECO:0000256" key="1">
    <source>
        <dbReference type="SAM" id="SignalP"/>
    </source>
</evidence>
<keyword evidence="1" id="KW-0732">Signal</keyword>
<organism evidence="2 3">
    <name type="scientific">Panagrolaimus davidi</name>
    <dbReference type="NCBI Taxonomy" id="227884"/>
    <lineage>
        <taxon>Eukaryota</taxon>
        <taxon>Metazoa</taxon>
        <taxon>Ecdysozoa</taxon>
        <taxon>Nematoda</taxon>
        <taxon>Chromadorea</taxon>
        <taxon>Rhabditida</taxon>
        <taxon>Tylenchina</taxon>
        <taxon>Panagrolaimomorpha</taxon>
        <taxon>Panagrolaimoidea</taxon>
        <taxon>Panagrolaimidae</taxon>
        <taxon>Panagrolaimus</taxon>
    </lineage>
</organism>
<proteinExistence type="predicted"/>
<reference evidence="3" key="1">
    <citation type="submission" date="2022-11" db="UniProtKB">
        <authorList>
            <consortium name="WormBaseParasite"/>
        </authorList>
    </citation>
    <scope>IDENTIFICATION</scope>
</reference>